<proteinExistence type="predicted"/>
<organism evidence="1 2">
    <name type="scientific">Massilia psychrophila</name>
    <dbReference type="NCBI Taxonomy" id="1603353"/>
    <lineage>
        <taxon>Bacteria</taxon>
        <taxon>Pseudomonadati</taxon>
        <taxon>Pseudomonadota</taxon>
        <taxon>Betaproteobacteria</taxon>
        <taxon>Burkholderiales</taxon>
        <taxon>Oxalobacteraceae</taxon>
        <taxon>Telluria group</taxon>
        <taxon>Massilia</taxon>
    </lineage>
</organism>
<dbReference type="OrthoDB" id="8778209at2"/>
<reference evidence="1 2" key="1">
    <citation type="submission" date="2017-10" db="EMBL/GenBank/DDBJ databases">
        <title>Massilia psychrophilum sp. nov., a novel purple-pigmented bacterium isolated from Tianshan glacier, Xinjiang Municipality, China.</title>
        <authorList>
            <person name="Wang H."/>
        </authorList>
    </citation>
    <scope>NUCLEOTIDE SEQUENCE [LARGE SCALE GENOMIC DNA]</scope>
    <source>
        <strain evidence="1 2">JCM 30813</strain>
    </source>
</reference>
<keyword evidence="2" id="KW-1185">Reference proteome</keyword>
<gene>
    <name evidence="1" type="ORF">CR103_04470</name>
</gene>
<accession>A0A2G8T4R2</accession>
<name>A0A2G8T4R2_9BURK</name>
<dbReference type="AlphaFoldDB" id="A0A2G8T4R2"/>
<comment type="caution">
    <text evidence="1">The sequence shown here is derived from an EMBL/GenBank/DDBJ whole genome shotgun (WGS) entry which is preliminary data.</text>
</comment>
<evidence type="ECO:0000313" key="1">
    <source>
        <dbReference type="EMBL" id="PIL40992.1"/>
    </source>
</evidence>
<protein>
    <submittedName>
        <fullName evidence="1">Uncharacterized protein</fullName>
    </submittedName>
</protein>
<sequence>MQEVMQAATEQYRGFRIVVTPMLDCDDLWDFEYRMRRIDGSGEERIRAKSAGGYATPETACFAGIEVARIEADNLLALETARQG</sequence>
<evidence type="ECO:0000313" key="2">
    <source>
        <dbReference type="Proteomes" id="UP000228593"/>
    </source>
</evidence>
<dbReference type="RefSeq" id="WP_099914809.1">
    <property type="nucleotide sequence ID" value="NZ_BMHS01000005.1"/>
</dbReference>
<dbReference type="Proteomes" id="UP000228593">
    <property type="component" value="Unassembled WGS sequence"/>
</dbReference>
<dbReference type="EMBL" id="PDOB01000004">
    <property type="protein sequence ID" value="PIL40992.1"/>
    <property type="molecule type" value="Genomic_DNA"/>
</dbReference>